<dbReference type="PROSITE" id="PS50206">
    <property type="entry name" value="RHODANESE_3"/>
    <property type="match status" value="1"/>
</dbReference>
<dbReference type="OrthoDB" id="9808735at2"/>
<dbReference type="EMBL" id="FQZH01000001">
    <property type="protein sequence ID" value="SHI52653.1"/>
    <property type="molecule type" value="Genomic_DNA"/>
</dbReference>
<evidence type="ECO:0000313" key="3">
    <source>
        <dbReference type="Proteomes" id="UP000184232"/>
    </source>
</evidence>
<protein>
    <submittedName>
        <fullName evidence="2">Rhodanese-related sulfurtransferase</fullName>
    </submittedName>
</protein>
<gene>
    <name evidence="2" type="ORF">SAMN05444337_0209</name>
</gene>
<sequence length="125" mass="13682">MKKIIFGALLTSVLAISCVNQKQEGVLVANPDTFEQKMTEPEVQILDVRTEGEFAEGHIQDAQNIDVLQDDFKEKVATLDKNKPVMVYCKMGGRSAKAAGILKEMGFTTIVDLEGGYTAWKASGK</sequence>
<dbReference type="RefSeq" id="WP_072780575.1">
    <property type="nucleotide sequence ID" value="NZ_CP045292.1"/>
</dbReference>
<dbReference type="SUPFAM" id="SSF52821">
    <property type="entry name" value="Rhodanese/Cell cycle control phosphatase"/>
    <property type="match status" value="1"/>
</dbReference>
<dbReference type="InterPro" id="IPR001763">
    <property type="entry name" value="Rhodanese-like_dom"/>
</dbReference>
<dbReference type="Proteomes" id="UP000184232">
    <property type="component" value="Unassembled WGS sequence"/>
</dbReference>
<dbReference type="GO" id="GO:0016740">
    <property type="term" value="F:transferase activity"/>
    <property type="evidence" value="ECO:0007669"/>
    <property type="project" value="UniProtKB-KW"/>
</dbReference>
<dbReference type="PROSITE" id="PS51257">
    <property type="entry name" value="PROKAR_LIPOPROTEIN"/>
    <property type="match status" value="1"/>
</dbReference>
<accession>A0A1M6BVL8</accession>
<dbReference type="AlphaFoldDB" id="A0A1M6BVL8"/>
<dbReference type="InterPro" id="IPR052367">
    <property type="entry name" value="Thiosulfate_ST/Rhodanese-like"/>
</dbReference>
<dbReference type="Pfam" id="PF00581">
    <property type="entry name" value="Rhodanese"/>
    <property type="match status" value="1"/>
</dbReference>
<dbReference type="SMART" id="SM00450">
    <property type="entry name" value="RHOD"/>
    <property type="match status" value="1"/>
</dbReference>
<reference evidence="2 3" key="1">
    <citation type="submission" date="2016-11" db="EMBL/GenBank/DDBJ databases">
        <authorList>
            <person name="Jaros S."/>
            <person name="Januszkiewicz K."/>
            <person name="Wedrychowicz H."/>
        </authorList>
    </citation>
    <scope>NUCLEOTIDE SEQUENCE [LARGE SCALE GENOMIC DNA]</scope>
    <source>
        <strain evidence="2 3">DSM 22807</strain>
    </source>
</reference>
<dbReference type="CDD" id="cd00158">
    <property type="entry name" value="RHOD"/>
    <property type="match status" value="1"/>
</dbReference>
<name>A0A1M6BVL8_9FLAO</name>
<dbReference type="PANTHER" id="PTHR45431:SF3">
    <property type="entry name" value="RHODANESE-LIKE DOMAIN-CONTAINING PROTEIN 15, CHLOROPLASTIC"/>
    <property type="match status" value="1"/>
</dbReference>
<dbReference type="Gene3D" id="3.40.250.10">
    <property type="entry name" value="Rhodanese-like domain"/>
    <property type="match status" value="1"/>
</dbReference>
<evidence type="ECO:0000259" key="1">
    <source>
        <dbReference type="PROSITE" id="PS50206"/>
    </source>
</evidence>
<evidence type="ECO:0000313" key="2">
    <source>
        <dbReference type="EMBL" id="SHI52653.1"/>
    </source>
</evidence>
<feature type="domain" description="Rhodanese" evidence="1">
    <location>
        <begin position="39"/>
        <end position="125"/>
    </location>
</feature>
<keyword evidence="2" id="KW-0808">Transferase</keyword>
<organism evidence="2 3">
    <name type="scientific">Flavobacterium haoranii</name>
    <dbReference type="NCBI Taxonomy" id="683124"/>
    <lineage>
        <taxon>Bacteria</taxon>
        <taxon>Pseudomonadati</taxon>
        <taxon>Bacteroidota</taxon>
        <taxon>Flavobacteriia</taxon>
        <taxon>Flavobacteriales</taxon>
        <taxon>Flavobacteriaceae</taxon>
        <taxon>Flavobacterium</taxon>
    </lineage>
</organism>
<dbReference type="STRING" id="683124.SAMN05444337_0209"/>
<proteinExistence type="predicted"/>
<keyword evidence="3" id="KW-1185">Reference proteome</keyword>
<dbReference type="PANTHER" id="PTHR45431">
    <property type="entry name" value="RHODANESE-LIKE DOMAIN-CONTAINING PROTEIN 15, CHLOROPLASTIC"/>
    <property type="match status" value="1"/>
</dbReference>
<dbReference type="InterPro" id="IPR036873">
    <property type="entry name" value="Rhodanese-like_dom_sf"/>
</dbReference>